<dbReference type="PROSITE" id="PS51724">
    <property type="entry name" value="SPOR"/>
    <property type="match status" value="1"/>
</dbReference>
<dbReference type="InterPro" id="IPR041268">
    <property type="entry name" value="HU-CCDC81_bac_2"/>
</dbReference>
<comment type="caution">
    <text evidence="3">The sequence shown here is derived from an EMBL/GenBank/DDBJ whole genome shotgun (WGS) entry which is preliminary data.</text>
</comment>
<evidence type="ECO:0000313" key="4">
    <source>
        <dbReference type="Proteomes" id="UP000886722"/>
    </source>
</evidence>
<feature type="transmembrane region" description="Helical" evidence="1">
    <location>
        <begin position="173"/>
        <end position="195"/>
    </location>
</feature>
<name>A0A9D1KDI9_9BACT</name>
<gene>
    <name evidence="3" type="ORF">IAD06_07255</name>
</gene>
<evidence type="ECO:0000259" key="2">
    <source>
        <dbReference type="PROSITE" id="PS51724"/>
    </source>
</evidence>
<feature type="domain" description="SPOR" evidence="2">
    <location>
        <begin position="217"/>
        <end position="296"/>
    </location>
</feature>
<dbReference type="AlphaFoldDB" id="A0A9D1KDI9"/>
<dbReference type="InterPro" id="IPR040495">
    <property type="entry name" value="HU-CCDC81_bac_1"/>
</dbReference>
<sequence length="302" mass="34064">MLTITRHIEYLLTEHDCVLIPGLGGFLMQDLPARFVSDGNMFYPPSRSIVFNPTLTYNDGLLAASLMRAQQIGYEQASQFIDREIDTLRVLLKRGGDRVTFGNLGVFVLTEDNTLSFEASPDYLLNLNHFGLPAVTLLPVKEIAGSRSERSERRSSRTGSGERVIHFSIRRRVLNRAMVAVAAVIVLFLTSVPLANRPEADRAALTLTTITDDVNNKVAEGEYLIVVSTLTSRENALLQLQKFHNKGVADPIFLYEDGRRTYLYTRSFSDRREAYAFLKEQQNEKNEIFPGAWVMKVKDTPK</sequence>
<evidence type="ECO:0000256" key="1">
    <source>
        <dbReference type="SAM" id="Phobius"/>
    </source>
</evidence>
<dbReference type="Proteomes" id="UP000886722">
    <property type="component" value="Unassembled WGS sequence"/>
</dbReference>
<keyword evidence="1" id="KW-0472">Membrane</keyword>
<reference evidence="3" key="1">
    <citation type="submission" date="2020-10" db="EMBL/GenBank/DDBJ databases">
        <authorList>
            <person name="Gilroy R."/>
        </authorList>
    </citation>
    <scope>NUCLEOTIDE SEQUENCE</scope>
    <source>
        <strain evidence="3">21143</strain>
    </source>
</reference>
<proteinExistence type="predicted"/>
<dbReference type="EMBL" id="DVKT01000054">
    <property type="protein sequence ID" value="HIT39819.1"/>
    <property type="molecule type" value="Genomic_DNA"/>
</dbReference>
<accession>A0A9D1KDI9</accession>
<protein>
    <recommendedName>
        <fullName evidence="2">SPOR domain-containing protein</fullName>
    </recommendedName>
</protein>
<keyword evidence="1" id="KW-1133">Transmembrane helix</keyword>
<dbReference type="GO" id="GO:0042834">
    <property type="term" value="F:peptidoglycan binding"/>
    <property type="evidence" value="ECO:0007669"/>
    <property type="project" value="InterPro"/>
</dbReference>
<dbReference type="Pfam" id="PF18175">
    <property type="entry name" value="HU-CCDC81_bac_2"/>
    <property type="match status" value="1"/>
</dbReference>
<dbReference type="InterPro" id="IPR007730">
    <property type="entry name" value="SPOR-like_dom"/>
</dbReference>
<evidence type="ECO:0000313" key="3">
    <source>
        <dbReference type="EMBL" id="HIT39819.1"/>
    </source>
</evidence>
<organism evidence="3 4">
    <name type="scientific">Candidatus Caccoplasma intestinavium</name>
    <dbReference type="NCBI Taxonomy" id="2840716"/>
    <lineage>
        <taxon>Bacteria</taxon>
        <taxon>Pseudomonadati</taxon>
        <taxon>Bacteroidota</taxon>
        <taxon>Bacteroidia</taxon>
        <taxon>Bacteroidales</taxon>
        <taxon>Bacteroidaceae</taxon>
        <taxon>Bacteroidaceae incertae sedis</taxon>
        <taxon>Candidatus Caccoplasma</taxon>
    </lineage>
</organism>
<keyword evidence="1" id="KW-0812">Transmembrane</keyword>
<reference evidence="3" key="2">
    <citation type="journal article" date="2021" name="PeerJ">
        <title>Extensive microbial diversity within the chicken gut microbiome revealed by metagenomics and culture.</title>
        <authorList>
            <person name="Gilroy R."/>
            <person name="Ravi A."/>
            <person name="Getino M."/>
            <person name="Pursley I."/>
            <person name="Horton D.L."/>
            <person name="Alikhan N.F."/>
            <person name="Baker D."/>
            <person name="Gharbi K."/>
            <person name="Hall N."/>
            <person name="Watson M."/>
            <person name="Adriaenssens E.M."/>
            <person name="Foster-Nyarko E."/>
            <person name="Jarju S."/>
            <person name="Secka A."/>
            <person name="Antonio M."/>
            <person name="Oren A."/>
            <person name="Chaudhuri R.R."/>
            <person name="La Ragione R."/>
            <person name="Hildebrand F."/>
            <person name="Pallen M.J."/>
        </authorList>
    </citation>
    <scope>NUCLEOTIDE SEQUENCE</scope>
    <source>
        <strain evidence="3">21143</strain>
    </source>
</reference>
<dbReference type="Pfam" id="PF18174">
    <property type="entry name" value="HU-CCDC81_bac_1"/>
    <property type="match status" value="1"/>
</dbReference>